<reference evidence="1" key="1">
    <citation type="submission" date="2014-09" db="EMBL/GenBank/DDBJ databases">
        <authorList>
            <person name="Magalhaes I.L.F."/>
            <person name="Oliveira U."/>
            <person name="Santos F.R."/>
            <person name="Vidigal T.H.D.A."/>
            <person name="Brescovit A.D."/>
            <person name="Santos A.J."/>
        </authorList>
    </citation>
    <scope>NUCLEOTIDE SEQUENCE</scope>
    <source>
        <tissue evidence="1">Shoot tissue taken approximately 20 cm above the soil surface</tissue>
    </source>
</reference>
<protein>
    <submittedName>
        <fullName evidence="1">Uncharacterized protein</fullName>
    </submittedName>
</protein>
<dbReference type="AlphaFoldDB" id="A0A0A9GAG7"/>
<reference evidence="1" key="2">
    <citation type="journal article" date="2015" name="Data Brief">
        <title>Shoot transcriptome of the giant reed, Arundo donax.</title>
        <authorList>
            <person name="Barrero R.A."/>
            <person name="Guerrero F.D."/>
            <person name="Moolhuijzen P."/>
            <person name="Goolsby J.A."/>
            <person name="Tidwell J."/>
            <person name="Bellgard S.E."/>
            <person name="Bellgard M.I."/>
        </authorList>
    </citation>
    <scope>NUCLEOTIDE SEQUENCE</scope>
    <source>
        <tissue evidence="1">Shoot tissue taken approximately 20 cm above the soil surface</tissue>
    </source>
</reference>
<name>A0A0A9GAG7_ARUDO</name>
<sequence>MAQRNYFHLILLIGLLLPTTMSLSRASTVLEYM</sequence>
<evidence type="ECO:0000313" key="1">
    <source>
        <dbReference type="EMBL" id="JAE17648.1"/>
    </source>
</evidence>
<accession>A0A0A9GAG7</accession>
<organism evidence="1">
    <name type="scientific">Arundo donax</name>
    <name type="common">Giant reed</name>
    <name type="synonym">Donax arundinaceus</name>
    <dbReference type="NCBI Taxonomy" id="35708"/>
    <lineage>
        <taxon>Eukaryota</taxon>
        <taxon>Viridiplantae</taxon>
        <taxon>Streptophyta</taxon>
        <taxon>Embryophyta</taxon>
        <taxon>Tracheophyta</taxon>
        <taxon>Spermatophyta</taxon>
        <taxon>Magnoliopsida</taxon>
        <taxon>Liliopsida</taxon>
        <taxon>Poales</taxon>
        <taxon>Poaceae</taxon>
        <taxon>PACMAD clade</taxon>
        <taxon>Arundinoideae</taxon>
        <taxon>Arundineae</taxon>
        <taxon>Arundo</taxon>
    </lineage>
</organism>
<proteinExistence type="predicted"/>
<dbReference type="EMBL" id="GBRH01180248">
    <property type="protein sequence ID" value="JAE17648.1"/>
    <property type="molecule type" value="Transcribed_RNA"/>
</dbReference>